<dbReference type="RefSeq" id="WP_377943084.1">
    <property type="nucleotide sequence ID" value="NZ_JBHUCX010000028.1"/>
</dbReference>
<keyword evidence="3" id="KW-1185">Reference proteome</keyword>
<evidence type="ECO:0000313" key="3">
    <source>
        <dbReference type="Proteomes" id="UP001597079"/>
    </source>
</evidence>
<gene>
    <name evidence="2" type="ORF">ACFSB2_10940</name>
</gene>
<evidence type="ECO:0000313" key="2">
    <source>
        <dbReference type="EMBL" id="MFD1675209.1"/>
    </source>
</evidence>
<sequence length="138" mass="15848">MWMMEGQIEEQKEELQRLHEIGEINDQQFQKAIEGLNKAQKIRDAMHTRRSNVITARLSDEVVKYLDDLVSANIAQSRSEAASILIIEGIKGKSALFNEIRQHAEEIDDIRKKMQLSIEESGLGKFDLSLYNDNDTED</sequence>
<protein>
    <submittedName>
        <fullName evidence="2">Uncharacterized protein</fullName>
    </submittedName>
</protein>
<feature type="coiled-coil region" evidence="1">
    <location>
        <begin position="93"/>
        <end position="120"/>
    </location>
</feature>
<dbReference type="EMBL" id="JBHUCX010000028">
    <property type="protein sequence ID" value="MFD1675209.1"/>
    <property type="molecule type" value="Genomic_DNA"/>
</dbReference>
<accession>A0ABW4JFP6</accession>
<reference evidence="3" key="1">
    <citation type="journal article" date="2019" name="Int. J. Syst. Evol. Microbiol.">
        <title>The Global Catalogue of Microorganisms (GCM) 10K type strain sequencing project: providing services to taxonomists for standard genome sequencing and annotation.</title>
        <authorList>
            <consortium name="The Broad Institute Genomics Platform"/>
            <consortium name="The Broad Institute Genome Sequencing Center for Infectious Disease"/>
            <person name="Wu L."/>
            <person name="Ma J."/>
        </authorList>
    </citation>
    <scope>NUCLEOTIDE SEQUENCE [LARGE SCALE GENOMIC DNA]</scope>
    <source>
        <strain evidence="3">CGMCC 1.12286</strain>
    </source>
</reference>
<name>A0ABW4JFP6_9BACL</name>
<proteinExistence type="predicted"/>
<evidence type="ECO:0000256" key="1">
    <source>
        <dbReference type="SAM" id="Coils"/>
    </source>
</evidence>
<comment type="caution">
    <text evidence="2">The sequence shown here is derived from an EMBL/GenBank/DDBJ whole genome shotgun (WGS) entry which is preliminary data.</text>
</comment>
<dbReference type="Proteomes" id="UP001597079">
    <property type="component" value="Unassembled WGS sequence"/>
</dbReference>
<keyword evidence="1" id="KW-0175">Coiled coil</keyword>
<organism evidence="2 3">
    <name type="scientific">Alicyclobacillus fodiniaquatilis</name>
    <dbReference type="NCBI Taxonomy" id="1661150"/>
    <lineage>
        <taxon>Bacteria</taxon>
        <taxon>Bacillati</taxon>
        <taxon>Bacillota</taxon>
        <taxon>Bacilli</taxon>
        <taxon>Bacillales</taxon>
        <taxon>Alicyclobacillaceae</taxon>
        <taxon>Alicyclobacillus</taxon>
    </lineage>
</organism>